<dbReference type="AlphaFoldDB" id="A0A9P6G018"/>
<feature type="compositionally biased region" description="Acidic residues" evidence="5">
    <location>
        <begin position="415"/>
        <end position="425"/>
    </location>
</feature>
<dbReference type="Gene3D" id="3.30.470.160">
    <property type="entry name" value="Inositol polyphosphate kinase"/>
    <property type="match status" value="1"/>
</dbReference>
<dbReference type="SUPFAM" id="SSF56104">
    <property type="entry name" value="SAICAR synthase-like"/>
    <property type="match status" value="1"/>
</dbReference>
<dbReference type="PANTHER" id="PTHR12400:SF21">
    <property type="entry name" value="KINASE"/>
    <property type="match status" value="1"/>
</dbReference>
<dbReference type="GO" id="GO:0005634">
    <property type="term" value="C:nucleus"/>
    <property type="evidence" value="ECO:0007669"/>
    <property type="project" value="TreeGrafter"/>
</dbReference>
<evidence type="ECO:0000256" key="5">
    <source>
        <dbReference type="SAM" id="MobiDB-lite"/>
    </source>
</evidence>
<dbReference type="EC" id="2.7.-.-" evidence="4"/>
<comment type="caution">
    <text evidence="6">The sequence shown here is derived from an EMBL/GenBank/DDBJ whole genome shotgun (WGS) entry which is preliminary data.</text>
</comment>
<accession>A0A9P6G018</accession>
<evidence type="ECO:0000313" key="7">
    <source>
        <dbReference type="Proteomes" id="UP000780801"/>
    </source>
</evidence>
<evidence type="ECO:0000313" key="6">
    <source>
        <dbReference type="EMBL" id="KAF9584584.1"/>
    </source>
</evidence>
<feature type="compositionally biased region" description="Polar residues" evidence="5">
    <location>
        <begin position="1067"/>
        <end position="1089"/>
    </location>
</feature>
<feature type="compositionally biased region" description="Low complexity" evidence="5">
    <location>
        <begin position="184"/>
        <end position="203"/>
    </location>
</feature>
<feature type="compositionally biased region" description="Low complexity" evidence="5">
    <location>
        <begin position="269"/>
        <end position="288"/>
    </location>
</feature>
<keyword evidence="2 4" id="KW-0808">Transferase</keyword>
<keyword evidence="7" id="KW-1185">Reference proteome</keyword>
<evidence type="ECO:0000256" key="2">
    <source>
        <dbReference type="ARBA" id="ARBA00022679"/>
    </source>
</evidence>
<feature type="compositionally biased region" description="Basic residues" evidence="5">
    <location>
        <begin position="1106"/>
        <end position="1124"/>
    </location>
</feature>
<feature type="compositionally biased region" description="Low complexity" evidence="5">
    <location>
        <begin position="1126"/>
        <end position="1140"/>
    </location>
</feature>
<feature type="compositionally biased region" description="Low complexity" evidence="5">
    <location>
        <begin position="72"/>
        <end position="89"/>
    </location>
</feature>
<feature type="region of interest" description="Disordered" evidence="5">
    <location>
        <begin position="156"/>
        <end position="247"/>
    </location>
</feature>
<feature type="compositionally biased region" description="Polar residues" evidence="5">
    <location>
        <begin position="114"/>
        <end position="128"/>
    </location>
</feature>
<sequence>MSTLHPQHPHQQPLLHHTLPTSAASSPAFSQQQQSSQDEASTASSLPLQSTSPTSFFSASPSSPPSLDSGLISAPSPSTSASSIFDSTSPRSRQGSGPGHGNLLIGPIGAFHPSNMQSRSIPTANSAPDMTATPDEVSPVNGAIDFSSVKSLPTTISFSSSLPPSLKPRPNPPARLKSDLYHRSQSANSASSSAGGSAAGSASTPALHYTSSGQNSPGNSLHSDDSTPDSPTSGPEDSDILSESCHSPLSALNKRKSLGALLAANTLAASNNNNTIIVNSTTPSSSSSSRKEVLSPTFRAKHGFPNNASSTFSVQLPTPESSGKKRHGPTSPRIQSPSAITAKIQNSFWVPPQELRSPNENQDPLASHLTNARLESPQHSKSLGDLDHPGVGAETTDHGYSTDEDEARDNKPDTDNDPDSDDDGNDSWHSADEDFGEETGAYHSDSPALPLVPFTNQVGGHASFLRFSNKAICKPVSANEQVFYEYLEAHHPEVLPFIPAYLGVLNVTYRQLPDTEDGRPGEIVPEVVLEKNRHMVTDAMLEKMKKSWKWPSTPGRFPGSTVDIVEEGQSLDSRLGPRYQDSFLSAGCASSVPTHSSLPTASTMSSPASFTKIRGLTRINLALKEKVLKEVLSPHSLRARAKAFRQHFGFTTKNPSGLCSQSHDSSGGEDYRPQVTRRHSLSNLNLAMASREEYKARANEELRGGGHGEGGDSPVRFTIGPCSEGNTSRTLKTQRSMDFALQLNQNDDGSSTARRPDTNDAQHDMFHMDDLELPGAMQDDCNSNHGAHVSPGERSNGPAIQDNESGRPTLVEEQDSSAIPVGRNQWILDASGKRDMSDLRKDSTVPSTSYLRNSMPPPVIHEPILSSHGIRTDEALQEPHQQEGDSEVPKKVLLPSDPVPGKYILLEDLTDGLKAPCILDIKMGTRQFGIWATEKKMKSQTRKCQKTTSYETGIRICGMQVYNITTERFLFQNKYYGRKLTKETLPLTLKEFLFNGSEVVLGHIPILLKKLKDLAKIIKSLGGYRFYASSLLIYYDGHASSLPPPVSRSRRGSVLGKSLPMRASLVRNGSENSQPSRPLSNNTDMTNQHAAKDVSRESTQPQSPVHRQRRRSPSQHRSHQHPPRVARAQPSGQQQSQGGRPRMDLKVIDFAHCTSGNFDEDKMPPYPPMHPGEPDKGYLLGLQNLMIIFRDIWDQNGGDLEMSQIWKEEEEELWRDVWG</sequence>
<dbReference type="GO" id="GO:0005737">
    <property type="term" value="C:cytoplasm"/>
    <property type="evidence" value="ECO:0007669"/>
    <property type="project" value="TreeGrafter"/>
</dbReference>
<feature type="region of interest" description="Disordered" evidence="5">
    <location>
        <begin position="1"/>
        <end position="142"/>
    </location>
</feature>
<dbReference type="Pfam" id="PF03770">
    <property type="entry name" value="IPK"/>
    <property type="match status" value="1"/>
</dbReference>
<feature type="region of interest" description="Disordered" evidence="5">
    <location>
        <begin position="376"/>
        <end position="444"/>
    </location>
</feature>
<dbReference type="InterPro" id="IPR005522">
    <property type="entry name" value="IPK"/>
</dbReference>
<feature type="compositionally biased region" description="Basic and acidic residues" evidence="5">
    <location>
        <begin position="376"/>
        <end position="388"/>
    </location>
</feature>
<organism evidence="6 7">
    <name type="scientific">Lunasporangiospora selenospora</name>
    <dbReference type="NCBI Taxonomy" id="979761"/>
    <lineage>
        <taxon>Eukaryota</taxon>
        <taxon>Fungi</taxon>
        <taxon>Fungi incertae sedis</taxon>
        <taxon>Mucoromycota</taxon>
        <taxon>Mortierellomycotina</taxon>
        <taxon>Mortierellomycetes</taxon>
        <taxon>Mortierellales</taxon>
        <taxon>Mortierellaceae</taxon>
        <taxon>Lunasporangiospora</taxon>
    </lineage>
</organism>
<gene>
    <name evidence="6" type="ORF">BGW38_005938</name>
</gene>
<feature type="region of interest" description="Disordered" evidence="5">
    <location>
        <begin position="1065"/>
        <end position="1141"/>
    </location>
</feature>
<evidence type="ECO:0000256" key="1">
    <source>
        <dbReference type="ARBA" id="ARBA00007374"/>
    </source>
</evidence>
<dbReference type="PANTHER" id="PTHR12400">
    <property type="entry name" value="INOSITOL POLYPHOSPHATE KINASE"/>
    <property type="match status" value="1"/>
</dbReference>
<reference evidence="6" key="1">
    <citation type="journal article" date="2020" name="Fungal Divers.">
        <title>Resolving the Mortierellaceae phylogeny through synthesis of multi-gene phylogenetics and phylogenomics.</title>
        <authorList>
            <person name="Vandepol N."/>
            <person name="Liber J."/>
            <person name="Desiro A."/>
            <person name="Na H."/>
            <person name="Kennedy M."/>
            <person name="Barry K."/>
            <person name="Grigoriev I.V."/>
            <person name="Miller A.N."/>
            <person name="O'Donnell K."/>
            <person name="Stajich J.E."/>
            <person name="Bonito G."/>
        </authorList>
    </citation>
    <scope>NUCLEOTIDE SEQUENCE</scope>
    <source>
        <strain evidence="6">KOD1015</strain>
    </source>
</reference>
<name>A0A9P6G018_9FUNG</name>
<feature type="region of interest" description="Disordered" evidence="5">
    <location>
        <begin position="776"/>
        <end position="859"/>
    </location>
</feature>
<keyword evidence="3 4" id="KW-0418">Kinase</keyword>
<dbReference type="EMBL" id="JAABOA010000378">
    <property type="protein sequence ID" value="KAF9584584.1"/>
    <property type="molecule type" value="Genomic_DNA"/>
</dbReference>
<evidence type="ECO:0000256" key="3">
    <source>
        <dbReference type="ARBA" id="ARBA00022777"/>
    </source>
</evidence>
<dbReference type="InterPro" id="IPR038286">
    <property type="entry name" value="IPK_sf"/>
</dbReference>
<dbReference type="GO" id="GO:0032958">
    <property type="term" value="P:inositol phosphate biosynthetic process"/>
    <property type="evidence" value="ECO:0007669"/>
    <property type="project" value="InterPro"/>
</dbReference>
<dbReference type="GO" id="GO:0008440">
    <property type="term" value="F:inositol-1,4,5-trisphosphate 3-kinase activity"/>
    <property type="evidence" value="ECO:0007669"/>
    <property type="project" value="TreeGrafter"/>
</dbReference>
<evidence type="ECO:0000256" key="4">
    <source>
        <dbReference type="RuleBase" id="RU363090"/>
    </source>
</evidence>
<feature type="region of interest" description="Disordered" evidence="5">
    <location>
        <begin position="269"/>
        <end position="339"/>
    </location>
</feature>
<dbReference type="OrthoDB" id="2573163at2759"/>
<proteinExistence type="inferred from homology"/>
<dbReference type="GO" id="GO:0046854">
    <property type="term" value="P:phosphatidylinositol phosphate biosynthetic process"/>
    <property type="evidence" value="ECO:0007669"/>
    <property type="project" value="TreeGrafter"/>
</dbReference>
<feature type="compositionally biased region" description="Basic and acidic residues" evidence="5">
    <location>
        <begin position="831"/>
        <end position="843"/>
    </location>
</feature>
<feature type="compositionally biased region" description="Polar residues" evidence="5">
    <location>
        <begin position="306"/>
        <end position="321"/>
    </location>
</feature>
<feature type="compositionally biased region" description="Low complexity" evidence="5">
    <location>
        <begin position="1"/>
        <end position="61"/>
    </location>
</feature>
<dbReference type="Proteomes" id="UP000780801">
    <property type="component" value="Unassembled WGS sequence"/>
</dbReference>
<dbReference type="GO" id="GO:0000824">
    <property type="term" value="F:inositol-1,4,5,6-tetrakisphosphate 3-kinase activity"/>
    <property type="evidence" value="ECO:0007669"/>
    <property type="project" value="TreeGrafter"/>
</dbReference>
<comment type="similarity">
    <text evidence="1 4">Belongs to the inositol phosphokinase (IPK) family.</text>
</comment>
<feature type="compositionally biased region" description="Polar residues" evidence="5">
    <location>
        <begin position="209"/>
        <end position="221"/>
    </location>
</feature>
<protein>
    <recommendedName>
        <fullName evidence="4">Kinase</fullName>
        <ecNumber evidence="4">2.7.-.-</ecNumber>
    </recommendedName>
</protein>